<dbReference type="InterPro" id="IPR046700">
    <property type="entry name" value="DUF6570"/>
</dbReference>
<dbReference type="EMBL" id="KZ293654">
    <property type="protein sequence ID" value="PBK94261.1"/>
    <property type="molecule type" value="Genomic_DNA"/>
</dbReference>
<dbReference type="Proteomes" id="UP000217790">
    <property type="component" value="Unassembled WGS sequence"/>
</dbReference>
<dbReference type="OrthoDB" id="3202965at2759"/>
<evidence type="ECO:0000313" key="3">
    <source>
        <dbReference type="Proteomes" id="UP000217790"/>
    </source>
</evidence>
<name>A0A2H3DGA6_ARMGA</name>
<reference evidence="3" key="1">
    <citation type="journal article" date="2017" name="Nat. Ecol. Evol.">
        <title>Genome expansion and lineage-specific genetic innovations in the forest pathogenic fungi Armillaria.</title>
        <authorList>
            <person name="Sipos G."/>
            <person name="Prasanna A.N."/>
            <person name="Walter M.C."/>
            <person name="O'Connor E."/>
            <person name="Balint B."/>
            <person name="Krizsan K."/>
            <person name="Kiss B."/>
            <person name="Hess J."/>
            <person name="Varga T."/>
            <person name="Slot J."/>
            <person name="Riley R."/>
            <person name="Boka B."/>
            <person name="Rigling D."/>
            <person name="Barry K."/>
            <person name="Lee J."/>
            <person name="Mihaltcheva S."/>
            <person name="LaButti K."/>
            <person name="Lipzen A."/>
            <person name="Waldron R."/>
            <person name="Moloney N.M."/>
            <person name="Sperisen C."/>
            <person name="Kredics L."/>
            <person name="Vagvoelgyi C."/>
            <person name="Patrignani A."/>
            <person name="Fitzpatrick D."/>
            <person name="Nagy I."/>
            <person name="Doyle S."/>
            <person name="Anderson J.B."/>
            <person name="Grigoriev I.V."/>
            <person name="Gueldener U."/>
            <person name="Muensterkoetter M."/>
            <person name="Nagy L.G."/>
        </authorList>
    </citation>
    <scope>NUCLEOTIDE SEQUENCE [LARGE SCALE GENOMIC DNA]</scope>
    <source>
        <strain evidence="3">Ar21-2</strain>
    </source>
</reference>
<dbReference type="STRING" id="47427.A0A2H3DGA6"/>
<feature type="non-terminal residue" evidence="2">
    <location>
        <position position="1"/>
    </location>
</feature>
<keyword evidence="3" id="KW-1185">Reference proteome</keyword>
<evidence type="ECO:0000259" key="1">
    <source>
        <dbReference type="Pfam" id="PF20209"/>
    </source>
</evidence>
<gene>
    <name evidence="2" type="ORF">ARMGADRAFT_874679</name>
</gene>
<dbReference type="InParanoid" id="A0A2H3DGA6"/>
<sequence>VYPPPPLSHAKEASIICECVESMQPSAFQEGECTVCGQLCPVSELSWSWHVSQFFSILENDACTQKEQTSKNDPIVAVGGPVVDLSMDLICLKCRASVRKGQVPKNALANGLWLGEVPKVLSKLSFVECILVSHIRHNCCFVCIALAGHPKL</sequence>
<protein>
    <recommendedName>
        <fullName evidence="1">DUF6570 domain-containing protein</fullName>
    </recommendedName>
</protein>
<feature type="domain" description="DUF6570" evidence="1">
    <location>
        <begin position="100"/>
        <end position="144"/>
    </location>
</feature>
<feature type="non-terminal residue" evidence="2">
    <location>
        <position position="152"/>
    </location>
</feature>
<dbReference type="Pfam" id="PF20209">
    <property type="entry name" value="DUF6570"/>
    <property type="match status" value="1"/>
</dbReference>
<evidence type="ECO:0000313" key="2">
    <source>
        <dbReference type="EMBL" id="PBK94261.1"/>
    </source>
</evidence>
<proteinExistence type="predicted"/>
<accession>A0A2H3DGA6</accession>
<dbReference type="AlphaFoldDB" id="A0A2H3DGA6"/>
<organism evidence="2 3">
    <name type="scientific">Armillaria gallica</name>
    <name type="common">Bulbous honey fungus</name>
    <name type="synonym">Armillaria bulbosa</name>
    <dbReference type="NCBI Taxonomy" id="47427"/>
    <lineage>
        <taxon>Eukaryota</taxon>
        <taxon>Fungi</taxon>
        <taxon>Dikarya</taxon>
        <taxon>Basidiomycota</taxon>
        <taxon>Agaricomycotina</taxon>
        <taxon>Agaricomycetes</taxon>
        <taxon>Agaricomycetidae</taxon>
        <taxon>Agaricales</taxon>
        <taxon>Marasmiineae</taxon>
        <taxon>Physalacriaceae</taxon>
        <taxon>Armillaria</taxon>
    </lineage>
</organism>